<dbReference type="Proteomes" id="UP000235786">
    <property type="component" value="Unassembled WGS sequence"/>
</dbReference>
<dbReference type="AlphaFoldDB" id="A0A2J6RS08"/>
<evidence type="ECO:0000259" key="1">
    <source>
        <dbReference type="Pfam" id="PF06985"/>
    </source>
</evidence>
<reference evidence="2 3" key="1">
    <citation type="submission" date="2016-04" db="EMBL/GenBank/DDBJ databases">
        <title>A degradative enzymes factory behind the ericoid mycorrhizal symbiosis.</title>
        <authorList>
            <consortium name="DOE Joint Genome Institute"/>
            <person name="Martino E."/>
            <person name="Morin E."/>
            <person name="Grelet G."/>
            <person name="Kuo A."/>
            <person name="Kohler A."/>
            <person name="Daghino S."/>
            <person name="Barry K."/>
            <person name="Choi C."/>
            <person name="Cichocki N."/>
            <person name="Clum A."/>
            <person name="Copeland A."/>
            <person name="Hainaut M."/>
            <person name="Haridas S."/>
            <person name="Labutti K."/>
            <person name="Lindquist E."/>
            <person name="Lipzen A."/>
            <person name="Khouja H.-R."/>
            <person name="Murat C."/>
            <person name="Ohm R."/>
            <person name="Olson A."/>
            <person name="Spatafora J."/>
            <person name="Veneault-Fourrey C."/>
            <person name="Henrissat B."/>
            <person name="Grigoriev I."/>
            <person name="Martin F."/>
            <person name="Perotto S."/>
        </authorList>
    </citation>
    <scope>NUCLEOTIDE SEQUENCE [LARGE SCALE GENOMIC DNA]</scope>
    <source>
        <strain evidence="2 3">F</strain>
    </source>
</reference>
<dbReference type="PANTHER" id="PTHR33112">
    <property type="entry name" value="DOMAIN PROTEIN, PUTATIVE-RELATED"/>
    <property type="match status" value="1"/>
</dbReference>
<evidence type="ECO:0000313" key="2">
    <source>
        <dbReference type="EMBL" id="PMD41243.1"/>
    </source>
</evidence>
<dbReference type="Pfam" id="PF06985">
    <property type="entry name" value="HET"/>
    <property type="match status" value="1"/>
</dbReference>
<gene>
    <name evidence="2" type="ORF">L207DRAFT_511153</name>
</gene>
<sequence>MHQAAKLCSTCGQLEKYLIYTPVMDYDEFDATHELPHGTPTKLELLQPEVCELCALLHMRFAEDPNFDPNNAGIDLHCCAIFQRSWAPHCTVLFEKGDETLKRRIALVPTTPTTLRIDADGPTWILSGLAAIYRLLHGRISRQTFHGRKVPPLLDNTQVEGWVQTCQKLHRQCKPLYFSKDFDFNMRLIDVQNGCVVDAPKGCSYLALSYVWGKIRPVSLKRSSEALLKSPGSITHEGLNLSSSVTPELRKELEELCIPRTILNAIELCKRLGERYLWVDCLTILQDDDFKTQDGMWTNADKQSQLPRMHEIYGGSALVIIAASGENSEAGLPGILETQSRGMQLVGTIGGQEYVSVSDDLLKSLKDSMWSNRAWTFQEWLFSKRHLIFLPDKVVYHCCESIWVEDYALEHIHRGLNAEGRIFGHYDEKFVQLPSGKSNAPLGKLSAQFFKEHYMNWVTEYLQRRTTLESEILVAFHGVTSLVEEKVGKLHYGLPTQSFGRCLCWSQRHMKKSPVPRRRSTCPSWSWAGWVWEPDEFKHNWSDMLVFPSYIGFLGVQPHSSAKEGFRLFEICNAMPDLLSQIHEFPDSAFLQSGDLASRVMRDPKLVQRISSQPYPAHCLVASTMGADMPVARKPDEYGYYNVVETSRGRTYSGMLDRPSAVRLDGEWRESKPDVLHFVMIGREGKSVICYLVDQVEGAMERVAITEVYYVLWTQVEWKPEIVVIR</sequence>
<organism evidence="2 3">
    <name type="scientific">Hyaloscypha variabilis (strain UAMH 11265 / GT02V1 / F)</name>
    <name type="common">Meliniomyces variabilis</name>
    <dbReference type="NCBI Taxonomy" id="1149755"/>
    <lineage>
        <taxon>Eukaryota</taxon>
        <taxon>Fungi</taxon>
        <taxon>Dikarya</taxon>
        <taxon>Ascomycota</taxon>
        <taxon>Pezizomycotina</taxon>
        <taxon>Leotiomycetes</taxon>
        <taxon>Helotiales</taxon>
        <taxon>Hyaloscyphaceae</taxon>
        <taxon>Hyaloscypha</taxon>
        <taxon>Hyaloscypha variabilis</taxon>
    </lineage>
</organism>
<dbReference type="InterPro" id="IPR010730">
    <property type="entry name" value="HET"/>
</dbReference>
<proteinExistence type="predicted"/>
<name>A0A2J6RS08_HYAVF</name>
<feature type="domain" description="Heterokaryon incompatibility" evidence="1">
    <location>
        <begin position="205"/>
        <end position="379"/>
    </location>
</feature>
<dbReference type="OrthoDB" id="5135333at2759"/>
<evidence type="ECO:0000313" key="3">
    <source>
        <dbReference type="Proteomes" id="UP000235786"/>
    </source>
</evidence>
<dbReference type="STRING" id="1149755.A0A2J6RS08"/>
<accession>A0A2J6RS08</accession>
<keyword evidence="3" id="KW-1185">Reference proteome</keyword>
<protein>
    <submittedName>
        <fullName evidence="2">HET-domain-containing protein</fullName>
    </submittedName>
</protein>
<dbReference type="PANTHER" id="PTHR33112:SF12">
    <property type="entry name" value="HETEROKARYON INCOMPATIBILITY DOMAIN-CONTAINING PROTEIN"/>
    <property type="match status" value="1"/>
</dbReference>
<dbReference type="EMBL" id="KZ613944">
    <property type="protein sequence ID" value="PMD41243.1"/>
    <property type="molecule type" value="Genomic_DNA"/>
</dbReference>